<protein>
    <submittedName>
        <fullName evidence="1">Uncharacterized protein</fullName>
    </submittedName>
</protein>
<keyword evidence="2" id="KW-1185">Reference proteome</keyword>
<proteinExistence type="predicted"/>
<reference evidence="1 2" key="1">
    <citation type="journal article" date="2019" name="Sci. Rep.">
        <title>Orb-weaving spider Araneus ventricosus genome elucidates the spidroin gene catalogue.</title>
        <authorList>
            <person name="Kono N."/>
            <person name="Nakamura H."/>
            <person name="Ohtoshi R."/>
            <person name="Moran D.A.P."/>
            <person name="Shinohara A."/>
            <person name="Yoshida Y."/>
            <person name="Fujiwara M."/>
            <person name="Mori M."/>
            <person name="Tomita M."/>
            <person name="Arakawa K."/>
        </authorList>
    </citation>
    <scope>NUCLEOTIDE SEQUENCE [LARGE SCALE GENOMIC DNA]</scope>
</reference>
<dbReference type="AlphaFoldDB" id="A0A4Y2VCU5"/>
<gene>
    <name evidence="1" type="ORF">AVEN_213194_1</name>
</gene>
<evidence type="ECO:0000313" key="2">
    <source>
        <dbReference type="Proteomes" id="UP000499080"/>
    </source>
</evidence>
<sequence length="88" mass="9823">MLYFHRTFGAAWPNLALAPINPKPTNQPTGGIASKVTYHTNGLIHHPWLNHDQQLKGNSHEQANADRNDRLDIHPNGRVGEKLVWIGG</sequence>
<dbReference type="Proteomes" id="UP000499080">
    <property type="component" value="Unassembled WGS sequence"/>
</dbReference>
<comment type="caution">
    <text evidence="1">The sequence shown here is derived from an EMBL/GenBank/DDBJ whole genome shotgun (WGS) entry which is preliminary data.</text>
</comment>
<evidence type="ECO:0000313" key="1">
    <source>
        <dbReference type="EMBL" id="GBO23113.1"/>
    </source>
</evidence>
<name>A0A4Y2VCU5_ARAVE</name>
<accession>A0A4Y2VCU5</accession>
<organism evidence="1 2">
    <name type="scientific">Araneus ventricosus</name>
    <name type="common">Orbweaver spider</name>
    <name type="synonym">Epeira ventricosa</name>
    <dbReference type="NCBI Taxonomy" id="182803"/>
    <lineage>
        <taxon>Eukaryota</taxon>
        <taxon>Metazoa</taxon>
        <taxon>Ecdysozoa</taxon>
        <taxon>Arthropoda</taxon>
        <taxon>Chelicerata</taxon>
        <taxon>Arachnida</taxon>
        <taxon>Araneae</taxon>
        <taxon>Araneomorphae</taxon>
        <taxon>Entelegynae</taxon>
        <taxon>Araneoidea</taxon>
        <taxon>Araneidae</taxon>
        <taxon>Araneus</taxon>
    </lineage>
</organism>
<dbReference type="EMBL" id="BGPR01046149">
    <property type="protein sequence ID" value="GBO23113.1"/>
    <property type="molecule type" value="Genomic_DNA"/>
</dbReference>